<reference evidence="1 2" key="1">
    <citation type="submission" date="2020-04" db="EMBL/GenBank/DDBJ databases">
        <title>Perkinsus olseni comparative genomics.</title>
        <authorList>
            <person name="Bogema D.R."/>
        </authorList>
    </citation>
    <scope>NUCLEOTIDE SEQUENCE [LARGE SCALE GENOMIC DNA]</scope>
    <source>
        <strain evidence="1">ATCC PRA-205</strain>
    </source>
</reference>
<sequence length="188" mass="21223">GLKLLRVGLIFTPDGVTGSTGLVPNQYLARVEGGLMQPYKVDTNFVATSGDPEEMEYSLFDQVNFLATTIPDDGPTTRLESIVLDDDYSYDMILPAKEGYSLSAREARQPKKRKAVSLEEVLKSPLGTYRGIFKPASNVEDSAWRMMMDFNWSRRPEPSSNNKEFAQRHARRLQSTLEKKGLAEDYYL</sequence>
<dbReference type="EMBL" id="JABANM010007081">
    <property type="protein sequence ID" value="KAF4744863.1"/>
    <property type="molecule type" value="Genomic_DNA"/>
</dbReference>
<evidence type="ECO:0000313" key="2">
    <source>
        <dbReference type="Proteomes" id="UP000574390"/>
    </source>
</evidence>
<evidence type="ECO:0000313" key="1">
    <source>
        <dbReference type="EMBL" id="KAF4744863.1"/>
    </source>
</evidence>
<accession>A0A7J6TI33</accession>
<comment type="caution">
    <text evidence="1">The sequence shown here is derived from an EMBL/GenBank/DDBJ whole genome shotgun (WGS) entry which is preliminary data.</text>
</comment>
<feature type="non-terminal residue" evidence="1">
    <location>
        <position position="1"/>
    </location>
</feature>
<dbReference type="Proteomes" id="UP000574390">
    <property type="component" value="Unassembled WGS sequence"/>
</dbReference>
<dbReference type="AlphaFoldDB" id="A0A7J6TI33"/>
<protein>
    <submittedName>
        <fullName evidence="1">Uncharacterized protein</fullName>
    </submittedName>
</protein>
<feature type="non-terminal residue" evidence="1">
    <location>
        <position position="188"/>
    </location>
</feature>
<name>A0A7J6TI33_PEROL</name>
<gene>
    <name evidence="1" type="ORF">FOZ62_018111</name>
</gene>
<proteinExistence type="predicted"/>
<organism evidence="1 2">
    <name type="scientific">Perkinsus olseni</name>
    <name type="common">Perkinsus atlanticus</name>
    <dbReference type="NCBI Taxonomy" id="32597"/>
    <lineage>
        <taxon>Eukaryota</taxon>
        <taxon>Sar</taxon>
        <taxon>Alveolata</taxon>
        <taxon>Perkinsozoa</taxon>
        <taxon>Perkinsea</taxon>
        <taxon>Perkinsida</taxon>
        <taxon>Perkinsidae</taxon>
        <taxon>Perkinsus</taxon>
    </lineage>
</organism>